<dbReference type="AlphaFoldDB" id="A0A382KZZ1"/>
<evidence type="ECO:0000313" key="1">
    <source>
        <dbReference type="EMBL" id="SVC29083.1"/>
    </source>
</evidence>
<name>A0A382KZZ1_9ZZZZ</name>
<dbReference type="EMBL" id="UINC01083409">
    <property type="protein sequence ID" value="SVC29083.1"/>
    <property type="molecule type" value="Genomic_DNA"/>
</dbReference>
<accession>A0A382KZZ1</accession>
<organism evidence="1">
    <name type="scientific">marine metagenome</name>
    <dbReference type="NCBI Taxonomy" id="408172"/>
    <lineage>
        <taxon>unclassified sequences</taxon>
        <taxon>metagenomes</taxon>
        <taxon>ecological metagenomes</taxon>
    </lineage>
</organism>
<proteinExistence type="predicted"/>
<protein>
    <submittedName>
        <fullName evidence="1">Uncharacterized protein</fullName>
    </submittedName>
</protein>
<gene>
    <name evidence="1" type="ORF">METZ01_LOCUS281937</name>
</gene>
<reference evidence="1" key="1">
    <citation type="submission" date="2018-05" db="EMBL/GenBank/DDBJ databases">
        <authorList>
            <person name="Lanie J.A."/>
            <person name="Ng W.-L."/>
            <person name="Kazmierczak K.M."/>
            <person name="Andrzejewski T.M."/>
            <person name="Davidsen T.M."/>
            <person name="Wayne K.J."/>
            <person name="Tettelin H."/>
            <person name="Glass J.I."/>
            <person name="Rusch D."/>
            <person name="Podicherti R."/>
            <person name="Tsui H.-C.T."/>
            <person name="Winkler M.E."/>
        </authorList>
    </citation>
    <scope>NUCLEOTIDE SEQUENCE</scope>
</reference>
<sequence length="46" mass="5310">MIAFGYDLARLRKHNRPWSNIYEALKGQILTIGSEITMEVTGFRDP</sequence>